<dbReference type="PANTHER" id="PTHR23407">
    <property type="entry name" value="ATPASE INHIBITOR/5-FORMYLTETRAHYDROFOLATE CYCLO-LIGASE"/>
    <property type="match status" value="1"/>
</dbReference>
<comment type="cofactor">
    <cofactor evidence="5">
        <name>Mg(2+)</name>
        <dbReference type="ChEBI" id="CHEBI:18420"/>
    </cofactor>
</comment>
<accession>A0A3S0XT45</accession>
<dbReference type="RefSeq" id="WP_126954016.1">
    <property type="nucleotide sequence ID" value="NZ_RZGR01000015.1"/>
</dbReference>
<gene>
    <name evidence="6" type="ORF">EKM59_06195</name>
</gene>
<dbReference type="EC" id="6.3.3.2" evidence="5"/>
<feature type="binding site" evidence="4">
    <location>
        <begin position="6"/>
        <end position="10"/>
    </location>
    <ligand>
        <name>ATP</name>
        <dbReference type="ChEBI" id="CHEBI:30616"/>
    </ligand>
</feature>
<dbReference type="GO" id="GO:0009396">
    <property type="term" value="P:folic acid-containing compound biosynthetic process"/>
    <property type="evidence" value="ECO:0007669"/>
    <property type="project" value="TreeGrafter"/>
</dbReference>
<feature type="binding site" evidence="4">
    <location>
        <position position="57"/>
    </location>
    <ligand>
        <name>substrate</name>
    </ligand>
</feature>
<dbReference type="OrthoDB" id="9801938at2"/>
<dbReference type="PIRSF" id="PIRSF006806">
    <property type="entry name" value="FTHF_cligase"/>
    <property type="match status" value="1"/>
</dbReference>
<dbReference type="InterPro" id="IPR002698">
    <property type="entry name" value="FTHF_cligase"/>
</dbReference>
<keyword evidence="2 4" id="KW-0547">Nucleotide-binding</keyword>
<dbReference type="GO" id="GO:0030272">
    <property type="term" value="F:5-formyltetrahydrofolate cyclo-ligase activity"/>
    <property type="evidence" value="ECO:0007669"/>
    <property type="project" value="UniProtKB-EC"/>
</dbReference>
<evidence type="ECO:0000313" key="6">
    <source>
        <dbReference type="EMBL" id="RUQ88037.1"/>
    </source>
</evidence>
<evidence type="ECO:0000313" key="7">
    <source>
        <dbReference type="Proteomes" id="UP000288012"/>
    </source>
</evidence>
<name>A0A3S0XT45_9GAMM</name>
<dbReference type="EMBL" id="RZGR01000015">
    <property type="protein sequence ID" value="RUQ88037.1"/>
    <property type="molecule type" value="Genomic_DNA"/>
</dbReference>
<dbReference type="InterPro" id="IPR024185">
    <property type="entry name" value="FTHF_cligase-like_sf"/>
</dbReference>
<dbReference type="AlphaFoldDB" id="A0A3S0XT45"/>
<keyword evidence="7" id="KW-1185">Reference proteome</keyword>
<keyword evidence="3 4" id="KW-0067">ATP-binding</keyword>
<dbReference type="GO" id="GO:0046872">
    <property type="term" value="F:metal ion binding"/>
    <property type="evidence" value="ECO:0007669"/>
    <property type="project" value="UniProtKB-KW"/>
</dbReference>
<keyword evidence="5" id="KW-0460">Magnesium</keyword>
<evidence type="ECO:0000256" key="1">
    <source>
        <dbReference type="ARBA" id="ARBA00010638"/>
    </source>
</evidence>
<dbReference type="InterPro" id="IPR037171">
    <property type="entry name" value="NagB/RpiA_transferase-like"/>
</dbReference>
<keyword evidence="5" id="KW-0479">Metal-binding</keyword>
<comment type="caution">
    <text evidence="6">The sequence shown here is derived from an EMBL/GenBank/DDBJ whole genome shotgun (WGS) entry which is preliminary data.</text>
</comment>
<organism evidence="6 7">
    <name type="scientific">Legionella septentrionalis</name>
    <dbReference type="NCBI Taxonomy" id="2498109"/>
    <lineage>
        <taxon>Bacteria</taxon>
        <taxon>Pseudomonadati</taxon>
        <taxon>Pseudomonadota</taxon>
        <taxon>Gammaproteobacteria</taxon>
        <taxon>Legionellales</taxon>
        <taxon>Legionellaceae</taxon>
        <taxon>Legionella</taxon>
    </lineage>
</organism>
<dbReference type="Gene3D" id="3.40.50.10420">
    <property type="entry name" value="NagB/RpiA/CoA transferase-like"/>
    <property type="match status" value="1"/>
</dbReference>
<dbReference type="GO" id="GO:0005524">
    <property type="term" value="F:ATP binding"/>
    <property type="evidence" value="ECO:0007669"/>
    <property type="project" value="UniProtKB-KW"/>
</dbReference>
<protein>
    <recommendedName>
        <fullName evidence="5">5-formyltetrahydrofolate cyclo-ligase</fullName>
        <ecNumber evidence="5">6.3.3.2</ecNumber>
    </recommendedName>
</protein>
<reference evidence="6 7" key="1">
    <citation type="submission" date="2018-12" db="EMBL/GenBank/DDBJ databases">
        <title>Legionella sp,whole genome shotgun sequence.</title>
        <authorList>
            <person name="Wu H."/>
        </authorList>
    </citation>
    <scope>NUCLEOTIDE SEQUENCE [LARGE SCALE GENOMIC DNA]</scope>
    <source>
        <strain evidence="7">km714</strain>
    </source>
</reference>
<comment type="catalytic activity">
    <reaction evidence="5">
        <text>(6S)-5-formyl-5,6,7,8-tetrahydrofolate + ATP = (6R)-5,10-methenyltetrahydrofolate + ADP + phosphate</text>
        <dbReference type="Rhea" id="RHEA:10488"/>
        <dbReference type="ChEBI" id="CHEBI:30616"/>
        <dbReference type="ChEBI" id="CHEBI:43474"/>
        <dbReference type="ChEBI" id="CHEBI:57455"/>
        <dbReference type="ChEBI" id="CHEBI:57457"/>
        <dbReference type="ChEBI" id="CHEBI:456216"/>
        <dbReference type="EC" id="6.3.3.2"/>
    </reaction>
</comment>
<sequence>MSEETRRKLRDAYRLVRKNLSADYQEITSYKICENLLQFPPYLAASRIGLYFAINGEASLQHLWKTAMQQGKKCYFPIHKKDDSLSFLPADATTTLIKNNLGILEPAPGTQTPFVAKELDIILIPAVALDKQGHRLGMGAGCYDRTLANCHKPLLIGVAYAFQCVPSIPAQPWDITLNVIATEQDIYWSKP</sequence>
<dbReference type="Pfam" id="PF01812">
    <property type="entry name" value="5-FTHF_cyc-lig"/>
    <property type="match status" value="1"/>
</dbReference>
<dbReference type="SUPFAM" id="SSF100950">
    <property type="entry name" value="NagB/RpiA/CoA transferase-like"/>
    <property type="match status" value="1"/>
</dbReference>
<comment type="similarity">
    <text evidence="1 5">Belongs to the 5-formyltetrahydrofolate cyclo-ligase family.</text>
</comment>
<dbReference type="PANTHER" id="PTHR23407:SF1">
    <property type="entry name" value="5-FORMYLTETRAHYDROFOLATE CYCLO-LIGASE"/>
    <property type="match status" value="1"/>
</dbReference>
<proteinExistence type="inferred from homology"/>
<evidence type="ECO:0000256" key="5">
    <source>
        <dbReference type="RuleBase" id="RU361279"/>
    </source>
</evidence>
<evidence type="ECO:0000256" key="2">
    <source>
        <dbReference type="ARBA" id="ARBA00022741"/>
    </source>
</evidence>
<dbReference type="Proteomes" id="UP000288012">
    <property type="component" value="Unassembled WGS sequence"/>
</dbReference>
<dbReference type="NCBIfam" id="TIGR02727">
    <property type="entry name" value="MTHFS_bact"/>
    <property type="match status" value="1"/>
</dbReference>
<keyword evidence="6" id="KW-0436">Ligase</keyword>
<feature type="binding site" evidence="4">
    <location>
        <begin position="135"/>
        <end position="143"/>
    </location>
    <ligand>
        <name>ATP</name>
        <dbReference type="ChEBI" id="CHEBI:30616"/>
    </ligand>
</feature>
<dbReference type="GO" id="GO:0035999">
    <property type="term" value="P:tetrahydrofolate interconversion"/>
    <property type="evidence" value="ECO:0007669"/>
    <property type="project" value="TreeGrafter"/>
</dbReference>
<evidence type="ECO:0000256" key="3">
    <source>
        <dbReference type="ARBA" id="ARBA00022840"/>
    </source>
</evidence>
<evidence type="ECO:0000256" key="4">
    <source>
        <dbReference type="PIRSR" id="PIRSR006806-1"/>
    </source>
</evidence>